<dbReference type="AlphaFoldDB" id="A0A9Q1G3D2"/>
<evidence type="ECO:0000313" key="2">
    <source>
        <dbReference type="EMBL" id="KAJ8374202.1"/>
    </source>
</evidence>
<proteinExistence type="predicted"/>
<sequence>MQGLTLLKSDRNASAPWTAPSGGQCLELNNNEQFSPMTCFNLEFNLQSAFLERSCCHIKGRSWGELSAPVHTGRELGRENVGRSGGEKLTPGIDPPAPVGPFPRVCRPCRQSLYLAGGSDRIIRRNPAIQSKESGASTEVGTGRRAVSCGCGSTLISSPNVAVLMGSRISKKHVGVKCPPRFNYASRIVMASPPGMNYGSRVK</sequence>
<dbReference type="EMBL" id="JAINUF010000002">
    <property type="protein sequence ID" value="KAJ8374202.1"/>
    <property type="molecule type" value="Genomic_DNA"/>
</dbReference>
<reference evidence="2" key="1">
    <citation type="journal article" date="2023" name="Science">
        <title>Genome structures resolve the early diversification of teleost fishes.</title>
        <authorList>
            <person name="Parey E."/>
            <person name="Louis A."/>
            <person name="Montfort J."/>
            <person name="Bouchez O."/>
            <person name="Roques C."/>
            <person name="Iampietro C."/>
            <person name="Lluch J."/>
            <person name="Castinel A."/>
            <person name="Donnadieu C."/>
            <person name="Desvignes T."/>
            <person name="Floi Bucao C."/>
            <person name="Jouanno E."/>
            <person name="Wen M."/>
            <person name="Mejri S."/>
            <person name="Dirks R."/>
            <person name="Jansen H."/>
            <person name="Henkel C."/>
            <person name="Chen W.J."/>
            <person name="Zahm M."/>
            <person name="Cabau C."/>
            <person name="Klopp C."/>
            <person name="Thompson A.W."/>
            <person name="Robinson-Rechavi M."/>
            <person name="Braasch I."/>
            <person name="Lecointre G."/>
            <person name="Bobe J."/>
            <person name="Postlethwait J.H."/>
            <person name="Berthelot C."/>
            <person name="Roest Crollius H."/>
            <person name="Guiguen Y."/>
        </authorList>
    </citation>
    <scope>NUCLEOTIDE SEQUENCE</scope>
    <source>
        <strain evidence="2">WJC10195</strain>
    </source>
</reference>
<name>A0A9Q1G3D2_SYNKA</name>
<organism evidence="2 3">
    <name type="scientific">Synaphobranchus kaupii</name>
    <name type="common">Kaup's arrowtooth eel</name>
    <dbReference type="NCBI Taxonomy" id="118154"/>
    <lineage>
        <taxon>Eukaryota</taxon>
        <taxon>Metazoa</taxon>
        <taxon>Chordata</taxon>
        <taxon>Craniata</taxon>
        <taxon>Vertebrata</taxon>
        <taxon>Euteleostomi</taxon>
        <taxon>Actinopterygii</taxon>
        <taxon>Neopterygii</taxon>
        <taxon>Teleostei</taxon>
        <taxon>Anguilliformes</taxon>
        <taxon>Synaphobranchidae</taxon>
        <taxon>Synaphobranchus</taxon>
    </lineage>
</organism>
<dbReference type="Proteomes" id="UP001152622">
    <property type="component" value="Chromosome 2"/>
</dbReference>
<gene>
    <name evidence="2" type="ORF">SKAU_G00047820</name>
</gene>
<keyword evidence="3" id="KW-1185">Reference proteome</keyword>
<comment type="caution">
    <text evidence="2">The sequence shown here is derived from an EMBL/GenBank/DDBJ whole genome shotgun (WGS) entry which is preliminary data.</text>
</comment>
<feature type="region of interest" description="Disordered" evidence="1">
    <location>
        <begin position="76"/>
        <end position="96"/>
    </location>
</feature>
<evidence type="ECO:0000256" key="1">
    <source>
        <dbReference type="SAM" id="MobiDB-lite"/>
    </source>
</evidence>
<protein>
    <submittedName>
        <fullName evidence="2">Uncharacterized protein</fullName>
    </submittedName>
</protein>
<accession>A0A9Q1G3D2</accession>
<evidence type="ECO:0000313" key="3">
    <source>
        <dbReference type="Proteomes" id="UP001152622"/>
    </source>
</evidence>